<keyword evidence="1 4" id="KW-0378">Hydrolase</keyword>
<dbReference type="EMBL" id="BAAAGS010000005">
    <property type="protein sequence ID" value="GAA0514109.1"/>
    <property type="molecule type" value="Genomic_DNA"/>
</dbReference>
<dbReference type="PANTHER" id="PTHR12304:SF4">
    <property type="entry name" value="URIDINE NUCLEOSIDASE"/>
    <property type="match status" value="1"/>
</dbReference>
<name>A0ABP3M6X7_SACER</name>
<protein>
    <submittedName>
        <fullName evidence="4">Nucleoside hydrolase</fullName>
    </submittedName>
</protein>
<dbReference type="InterPro" id="IPR023186">
    <property type="entry name" value="IUNH"/>
</dbReference>
<sequence length="327" mass="33940">MAPKETLIVDCDTGIDDALALLYLLRDPGVDIRAVTSVFGNTDVETAADNTLRVLELAGRTDIPVAIGARSNWRGSTHPAPHVHGGNGLGEVGLPAASAKPVREPAAELIVRLARENPGELHLLAVGPLTNLATALLLEPGLPGLVKHVTIMGGAVHHPGNVTPAAEANIHNDPEAARMVLAAGWDVTLVPLDVTMTEVITEELAGRLRAEGSSCAGFAAGILTHYLDFYEREVFGERGAACHDPLAAAIAVGDVDAELAPTVVVDVETGDGPGRGATIADTRGKYRGFPGVEGARVRVVLKTDGTFPQRLTERLCGPSGAGSRNVA</sequence>
<gene>
    <name evidence="4" type="ORF">GCM10009533_11260</name>
</gene>
<keyword evidence="5" id="KW-1185">Reference proteome</keyword>
<dbReference type="GO" id="GO:0016787">
    <property type="term" value="F:hydrolase activity"/>
    <property type="evidence" value="ECO:0007669"/>
    <property type="project" value="UniProtKB-KW"/>
</dbReference>
<organism evidence="4 5">
    <name type="scientific">Saccharopolyspora erythraea</name>
    <name type="common">Streptomyces erythraeus</name>
    <dbReference type="NCBI Taxonomy" id="1836"/>
    <lineage>
        <taxon>Bacteria</taxon>
        <taxon>Bacillati</taxon>
        <taxon>Actinomycetota</taxon>
        <taxon>Actinomycetes</taxon>
        <taxon>Pseudonocardiales</taxon>
        <taxon>Pseudonocardiaceae</taxon>
        <taxon>Saccharopolyspora</taxon>
    </lineage>
</organism>
<evidence type="ECO:0000259" key="3">
    <source>
        <dbReference type="Pfam" id="PF01156"/>
    </source>
</evidence>
<proteinExistence type="predicted"/>
<dbReference type="PANTHER" id="PTHR12304">
    <property type="entry name" value="INOSINE-URIDINE PREFERRING NUCLEOSIDE HYDROLASE"/>
    <property type="match status" value="1"/>
</dbReference>
<dbReference type="InterPro" id="IPR001910">
    <property type="entry name" value="Inosine/uridine_hydrolase_dom"/>
</dbReference>
<feature type="domain" description="Inosine/uridine-preferring nucleoside hydrolase" evidence="3">
    <location>
        <begin position="7"/>
        <end position="304"/>
    </location>
</feature>
<reference evidence="5" key="1">
    <citation type="journal article" date="2019" name="Int. J. Syst. Evol. Microbiol.">
        <title>The Global Catalogue of Microorganisms (GCM) 10K type strain sequencing project: providing services to taxonomists for standard genome sequencing and annotation.</title>
        <authorList>
            <consortium name="The Broad Institute Genomics Platform"/>
            <consortium name="The Broad Institute Genome Sequencing Center for Infectious Disease"/>
            <person name="Wu L."/>
            <person name="Ma J."/>
        </authorList>
    </citation>
    <scope>NUCLEOTIDE SEQUENCE [LARGE SCALE GENOMIC DNA]</scope>
    <source>
        <strain evidence="5">JCM 10303</strain>
    </source>
</reference>
<comment type="caution">
    <text evidence="4">The sequence shown here is derived from an EMBL/GenBank/DDBJ whole genome shotgun (WGS) entry which is preliminary data.</text>
</comment>
<evidence type="ECO:0000256" key="1">
    <source>
        <dbReference type="ARBA" id="ARBA00022801"/>
    </source>
</evidence>
<evidence type="ECO:0000313" key="5">
    <source>
        <dbReference type="Proteomes" id="UP001500729"/>
    </source>
</evidence>
<dbReference type="Pfam" id="PF01156">
    <property type="entry name" value="IU_nuc_hydro"/>
    <property type="match status" value="1"/>
</dbReference>
<evidence type="ECO:0000313" key="4">
    <source>
        <dbReference type="EMBL" id="GAA0514109.1"/>
    </source>
</evidence>
<dbReference type="SUPFAM" id="SSF53590">
    <property type="entry name" value="Nucleoside hydrolase"/>
    <property type="match status" value="1"/>
</dbReference>
<dbReference type="Proteomes" id="UP001500729">
    <property type="component" value="Unassembled WGS sequence"/>
</dbReference>
<evidence type="ECO:0000256" key="2">
    <source>
        <dbReference type="ARBA" id="ARBA00023295"/>
    </source>
</evidence>
<dbReference type="Gene3D" id="3.90.245.10">
    <property type="entry name" value="Ribonucleoside hydrolase-like"/>
    <property type="match status" value="1"/>
</dbReference>
<accession>A0ABP3M6X7</accession>
<dbReference type="RefSeq" id="WP_009945583.1">
    <property type="nucleotide sequence ID" value="NZ_BAAAGS010000005.1"/>
</dbReference>
<dbReference type="InterPro" id="IPR036452">
    <property type="entry name" value="Ribo_hydro-like"/>
</dbReference>
<keyword evidence="2" id="KW-0326">Glycosidase</keyword>